<evidence type="ECO:0000256" key="5">
    <source>
        <dbReference type="ARBA" id="ARBA00048200"/>
    </source>
</evidence>
<comment type="catalytic activity">
    <reaction evidence="5 6">
        <text>dTDP-beta-L-rhamnose + NADP(+) = dTDP-4-dehydro-beta-L-rhamnose + NADPH + H(+)</text>
        <dbReference type="Rhea" id="RHEA:21796"/>
        <dbReference type="ChEBI" id="CHEBI:15378"/>
        <dbReference type="ChEBI" id="CHEBI:57510"/>
        <dbReference type="ChEBI" id="CHEBI:57783"/>
        <dbReference type="ChEBI" id="CHEBI:58349"/>
        <dbReference type="ChEBI" id="CHEBI:62830"/>
        <dbReference type="EC" id="1.1.1.133"/>
    </reaction>
</comment>
<reference evidence="8" key="1">
    <citation type="submission" date="2022-12" db="EMBL/GenBank/DDBJ databases">
        <title>Bacterial isolates from different developmental stages of Nematostella vectensis.</title>
        <authorList>
            <person name="Fraune S."/>
        </authorList>
    </citation>
    <scope>NUCLEOTIDE SEQUENCE</scope>
    <source>
        <strain evidence="8">G21630-S1</strain>
    </source>
</reference>
<keyword evidence="6" id="KW-0521">NADP</keyword>
<dbReference type="InterPro" id="IPR005913">
    <property type="entry name" value="dTDP_dehydrorham_reduct"/>
</dbReference>
<organism evidence="8 9">
    <name type="scientific">Kiloniella laminariae</name>
    <dbReference type="NCBI Taxonomy" id="454162"/>
    <lineage>
        <taxon>Bacteria</taxon>
        <taxon>Pseudomonadati</taxon>
        <taxon>Pseudomonadota</taxon>
        <taxon>Alphaproteobacteria</taxon>
        <taxon>Rhodospirillales</taxon>
        <taxon>Kiloniellaceae</taxon>
        <taxon>Kiloniella</taxon>
    </lineage>
</organism>
<comment type="function">
    <text evidence="6">Catalyzes the reduction of dTDP-6-deoxy-L-lyxo-4-hexulose to yield dTDP-L-rhamnose.</text>
</comment>
<evidence type="ECO:0000256" key="4">
    <source>
        <dbReference type="ARBA" id="ARBA00017099"/>
    </source>
</evidence>
<dbReference type="EC" id="1.1.1.133" evidence="3 6"/>
<dbReference type="Proteomes" id="UP001069802">
    <property type="component" value="Unassembled WGS sequence"/>
</dbReference>
<dbReference type="Pfam" id="PF04321">
    <property type="entry name" value="RmlD_sub_bind"/>
    <property type="match status" value="1"/>
</dbReference>
<evidence type="ECO:0000256" key="3">
    <source>
        <dbReference type="ARBA" id="ARBA00012929"/>
    </source>
</evidence>
<evidence type="ECO:0000313" key="8">
    <source>
        <dbReference type="EMBL" id="MCZ4282354.1"/>
    </source>
</evidence>
<dbReference type="InterPro" id="IPR036291">
    <property type="entry name" value="NAD(P)-bd_dom_sf"/>
</dbReference>
<comment type="caution">
    <text evidence="8">The sequence shown here is derived from an EMBL/GenBank/DDBJ whole genome shotgun (WGS) entry which is preliminary data.</text>
</comment>
<dbReference type="RefSeq" id="WP_269424505.1">
    <property type="nucleotide sequence ID" value="NZ_JAPWGY010000007.1"/>
</dbReference>
<comment type="pathway">
    <text evidence="1 6">Carbohydrate biosynthesis; dTDP-L-rhamnose biosynthesis.</text>
</comment>
<dbReference type="CDD" id="cd05254">
    <property type="entry name" value="dTDP_HR_like_SDR_e"/>
    <property type="match status" value="1"/>
</dbReference>
<feature type="domain" description="RmlD-like substrate binding" evidence="7">
    <location>
        <begin position="1"/>
        <end position="292"/>
    </location>
</feature>
<accession>A0ABT4LML9</accession>
<dbReference type="PANTHER" id="PTHR10491">
    <property type="entry name" value="DTDP-4-DEHYDRORHAMNOSE REDUCTASE"/>
    <property type="match status" value="1"/>
</dbReference>
<name>A0ABT4LML9_9PROT</name>
<dbReference type="EMBL" id="JAPWGY010000007">
    <property type="protein sequence ID" value="MCZ4282354.1"/>
    <property type="molecule type" value="Genomic_DNA"/>
</dbReference>
<proteinExistence type="inferred from homology"/>
<evidence type="ECO:0000259" key="7">
    <source>
        <dbReference type="Pfam" id="PF04321"/>
    </source>
</evidence>
<evidence type="ECO:0000313" key="9">
    <source>
        <dbReference type="Proteomes" id="UP001069802"/>
    </source>
</evidence>
<protein>
    <recommendedName>
        <fullName evidence="4 6">dTDP-4-dehydrorhamnose reductase</fullName>
        <ecNumber evidence="3 6">1.1.1.133</ecNumber>
    </recommendedName>
</protein>
<comment type="cofactor">
    <cofactor evidence="6">
        <name>Mg(2+)</name>
        <dbReference type="ChEBI" id="CHEBI:18420"/>
    </cofactor>
    <text evidence="6">Binds 1 Mg(2+) ion per monomer.</text>
</comment>
<evidence type="ECO:0000256" key="2">
    <source>
        <dbReference type="ARBA" id="ARBA00010944"/>
    </source>
</evidence>
<evidence type="ECO:0000256" key="1">
    <source>
        <dbReference type="ARBA" id="ARBA00004781"/>
    </source>
</evidence>
<evidence type="ECO:0000256" key="6">
    <source>
        <dbReference type="RuleBase" id="RU364082"/>
    </source>
</evidence>
<sequence>MKWLITGASGLLGSALCAELNNKHSVAIGLINHHKIKIDKALIKKCDITDKNAISHVLESAAPTIIIHCAALTNIDQCETNLNLATELHVTAPTLMAKWAYNNSCKMVYISTDHLWDGTQKYVPETLQPVPLNNYAETKSNGEQQVLAANPKALIARTNFYGKGLEWRPSFSDWIISSLQKREDLNGYTDIHFTPLHRKQLINLLLDLISLDARGIYNVVSSERISKYDFIKKVATKFGLPEEKVKGIKSCETKSQTPRPKDMSLSSQKISTFLGRKMPSIDEGIDDLYTEMNG</sequence>
<gene>
    <name evidence="8" type="ORF">O4H49_16325</name>
</gene>
<keyword evidence="6" id="KW-0560">Oxidoreductase</keyword>
<dbReference type="SUPFAM" id="SSF51735">
    <property type="entry name" value="NAD(P)-binding Rossmann-fold domains"/>
    <property type="match status" value="1"/>
</dbReference>
<dbReference type="Gene3D" id="3.90.25.10">
    <property type="entry name" value="UDP-galactose 4-epimerase, domain 1"/>
    <property type="match status" value="1"/>
</dbReference>
<dbReference type="InterPro" id="IPR029903">
    <property type="entry name" value="RmlD-like-bd"/>
</dbReference>
<dbReference type="Gene3D" id="3.40.50.720">
    <property type="entry name" value="NAD(P)-binding Rossmann-like Domain"/>
    <property type="match status" value="1"/>
</dbReference>
<dbReference type="PANTHER" id="PTHR10491:SF4">
    <property type="entry name" value="METHIONINE ADENOSYLTRANSFERASE 2 SUBUNIT BETA"/>
    <property type="match status" value="1"/>
</dbReference>
<keyword evidence="9" id="KW-1185">Reference proteome</keyword>
<comment type="similarity">
    <text evidence="2 6">Belongs to the dTDP-4-dehydrorhamnose reductase family.</text>
</comment>